<dbReference type="Proteomes" id="UP000267606">
    <property type="component" value="Unassembled WGS sequence"/>
</dbReference>
<dbReference type="AlphaFoldDB" id="A0A183HKJ3"/>
<dbReference type="GO" id="GO:0004473">
    <property type="term" value="F:malate dehydrogenase (decarboxylating) (NADP+) activity"/>
    <property type="evidence" value="ECO:0007669"/>
    <property type="project" value="TreeGrafter"/>
</dbReference>
<dbReference type="InterPro" id="IPR046346">
    <property type="entry name" value="Aminoacid_DH-like_N_sf"/>
</dbReference>
<dbReference type="STRING" id="387005.A0A183HKJ3"/>
<evidence type="ECO:0000313" key="2">
    <source>
        <dbReference type="Proteomes" id="UP000267606"/>
    </source>
</evidence>
<evidence type="ECO:0000313" key="1">
    <source>
        <dbReference type="EMBL" id="VDO53601.1"/>
    </source>
</evidence>
<organism evidence="3">
    <name type="scientific">Onchocerca flexuosa</name>
    <dbReference type="NCBI Taxonomy" id="387005"/>
    <lineage>
        <taxon>Eukaryota</taxon>
        <taxon>Metazoa</taxon>
        <taxon>Ecdysozoa</taxon>
        <taxon>Nematoda</taxon>
        <taxon>Chromadorea</taxon>
        <taxon>Rhabditida</taxon>
        <taxon>Spirurina</taxon>
        <taxon>Spiruromorpha</taxon>
        <taxon>Filarioidea</taxon>
        <taxon>Onchocercidae</taxon>
        <taxon>Onchocerca</taxon>
    </lineage>
</organism>
<dbReference type="PANTHER" id="PTHR23406:SF90">
    <property type="entry name" value="MALIC ENZYME-RELATED"/>
    <property type="match status" value="1"/>
</dbReference>
<evidence type="ECO:0000313" key="3">
    <source>
        <dbReference type="WBParaSite" id="OFLC_0000800401-mRNA-1"/>
    </source>
</evidence>
<accession>A0A183HKJ3</accession>
<dbReference type="WBParaSite" id="OFLC_0000800401-mRNA-1">
    <property type="protein sequence ID" value="OFLC_0000800401-mRNA-1"/>
    <property type="gene ID" value="OFLC_0000800401"/>
</dbReference>
<sequence length="139" mass="16067">MTLLSMQHRILSSNILVNMKILSPSAIRTLSNTTVNCSEVAQPQEQMSEQEMALYKLYRPERVTPRKRGVDLLKDNRINKGMAFSLFERQYLGIHGLLPPAFMTEEQQAYRVISQLRQQPNDLARYIQLNSLQVSLFLI</sequence>
<reference evidence="1 2" key="2">
    <citation type="submission" date="2018-11" db="EMBL/GenBank/DDBJ databases">
        <authorList>
            <consortium name="Pathogen Informatics"/>
        </authorList>
    </citation>
    <scope>NUCLEOTIDE SEQUENCE [LARGE SCALE GENOMIC DNA]</scope>
</reference>
<name>A0A183HKJ3_9BILA</name>
<dbReference type="PANTHER" id="PTHR23406">
    <property type="entry name" value="MALIC ENZYME-RELATED"/>
    <property type="match status" value="1"/>
</dbReference>
<dbReference type="SUPFAM" id="SSF53223">
    <property type="entry name" value="Aminoacid dehydrogenase-like, N-terminal domain"/>
    <property type="match status" value="1"/>
</dbReference>
<dbReference type="GO" id="GO:0005739">
    <property type="term" value="C:mitochondrion"/>
    <property type="evidence" value="ECO:0007669"/>
    <property type="project" value="TreeGrafter"/>
</dbReference>
<reference evidence="3" key="1">
    <citation type="submission" date="2016-06" db="UniProtKB">
        <authorList>
            <consortium name="WormBaseParasite"/>
        </authorList>
    </citation>
    <scope>IDENTIFICATION</scope>
</reference>
<dbReference type="GO" id="GO:0006108">
    <property type="term" value="P:malate metabolic process"/>
    <property type="evidence" value="ECO:0007669"/>
    <property type="project" value="TreeGrafter"/>
</dbReference>
<proteinExistence type="predicted"/>
<dbReference type="EMBL" id="UZAJ01008737">
    <property type="protein sequence ID" value="VDO53601.1"/>
    <property type="molecule type" value="Genomic_DNA"/>
</dbReference>
<dbReference type="Gene3D" id="1.20.1370.30">
    <property type="match status" value="1"/>
</dbReference>
<protein>
    <submittedName>
        <fullName evidence="1 3">Uncharacterized protein</fullName>
    </submittedName>
</protein>
<gene>
    <name evidence="1" type="ORF">OFLC_LOCUS8006</name>
</gene>
<keyword evidence="2" id="KW-1185">Reference proteome</keyword>